<gene>
    <name evidence="3" type="ORF">DdX_16504</name>
</gene>
<evidence type="ECO:0000256" key="1">
    <source>
        <dbReference type="SAM" id="Coils"/>
    </source>
</evidence>
<feature type="compositionally biased region" description="Polar residues" evidence="2">
    <location>
        <begin position="454"/>
        <end position="477"/>
    </location>
</feature>
<feature type="region of interest" description="Disordered" evidence="2">
    <location>
        <begin position="1"/>
        <end position="28"/>
    </location>
</feature>
<dbReference type="AlphaFoldDB" id="A0AAD4MNQ8"/>
<comment type="caution">
    <text evidence="3">The sequence shown here is derived from an EMBL/GenBank/DDBJ whole genome shotgun (WGS) entry which is preliminary data.</text>
</comment>
<sequence>MSDEDHPCSNHQTQSAAHNSELEACRKEKGVLENVNRDLRMRLRMAELKANRLSQRDYRKQVEHDANLETKLNECRSELAASRQENKETVDAKNNLKVELEIEQEKTRQLKESSFWLKCELKDSKRKLELSENALVEARQKKEEAQKKSTEWSQKAELQAVFECETEVSKAHSFNEKENILKETTQKLAETVFNLKKEQVRGSDMEAQLTRQREEVEILRQKVTFYRQTCKTQKQDCSGHLSSLAKFQSETEQLRKHEMELRQQNAELRNQNGESDSQIRELKQKLTESETIIARLEADKKLKALKNRKLIDELQSISNTKRMEEQSNFGLNLELQESKTKLELSENAIAEARKESRELSEKTSKLETELEQLRKHEMELRHQNAELSNQIGESERQIQQLKQKLTESEAAISRLEADKLPEATAVSQGLKHRTPVLHSKKLSSLASVNEEPAESQSDIECRTSISRMLEPSSSPSPDSAMHLKTPKFRDGKDN</sequence>
<organism evidence="3 4">
    <name type="scientific">Ditylenchus destructor</name>
    <dbReference type="NCBI Taxonomy" id="166010"/>
    <lineage>
        <taxon>Eukaryota</taxon>
        <taxon>Metazoa</taxon>
        <taxon>Ecdysozoa</taxon>
        <taxon>Nematoda</taxon>
        <taxon>Chromadorea</taxon>
        <taxon>Rhabditida</taxon>
        <taxon>Tylenchina</taxon>
        <taxon>Tylenchomorpha</taxon>
        <taxon>Sphaerularioidea</taxon>
        <taxon>Anguinidae</taxon>
        <taxon>Anguininae</taxon>
        <taxon>Ditylenchus</taxon>
    </lineage>
</organism>
<keyword evidence="4" id="KW-1185">Reference proteome</keyword>
<dbReference type="Proteomes" id="UP001201812">
    <property type="component" value="Unassembled WGS sequence"/>
</dbReference>
<feature type="coiled-coil region" evidence="1">
    <location>
        <begin position="36"/>
        <end position="155"/>
    </location>
</feature>
<feature type="compositionally biased region" description="Polar residues" evidence="2">
    <location>
        <begin position="9"/>
        <end position="18"/>
    </location>
</feature>
<feature type="coiled-coil region" evidence="1">
    <location>
        <begin position="202"/>
        <end position="299"/>
    </location>
</feature>
<feature type="coiled-coil region" evidence="1">
    <location>
        <begin position="335"/>
        <end position="418"/>
    </location>
</feature>
<evidence type="ECO:0000313" key="3">
    <source>
        <dbReference type="EMBL" id="KAI1700756.1"/>
    </source>
</evidence>
<feature type="compositionally biased region" description="Basic residues" evidence="2">
    <location>
        <begin position="430"/>
        <end position="441"/>
    </location>
</feature>
<dbReference type="EMBL" id="JAKKPZ010000135">
    <property type="protein sequence ID" value="KAI1700756.1"/>
    <property type="molecule type" value="Genomic_DNA"/>
</dbReference>
<evidence type="ECO:0000256" key="2">
    <source>
        <dbReference type="SAM" id="MobiDB-lite"/>
    </source>
</evidence>
<keyword evidence="1" id="KW-0175">Coiled coil</keyword>
<name>A0AAD4MNQ8_9BILA</name>
<protein>
    <submittedName>
        <fullName evidence="3">Uncharacterized protein</fullName>
    </submittedName>
</protein>
<proteinExistence type="predicted"/>
<feature type="region of interest" description="Disordered" evidence="2">
    <location>
        <begin position="425"/>
        <end position="494"/>
    </location>
</feature>
<reference evidence="3" key="1">
    <citation type="submission" date="2022-01" db="EMBL/GenBank/DDBJ databases">
        <title>Genome Sequence Resource for Two Populations of Ditylenchus destructor, the Migratory Endoparasitic Phytonematode.</title>
        <authorList>
            <person name="Zhang H."/>
            <person name="Lin R."/>
            <person name="Xie B."/>
        </authorList>
    </citation>
    <scope>NUCLEOTIDE SEQUENCE</scope>
    <source>
        <strain evidence="3">BazhouSP</strain>
    </source>
</reference>
<accession>A0AAD4MNQ8</accession>
<evidence type="ECO:0000313" key="4">
    <source>
        <dbReference type="Proteomes" id="UP001201812"/>
    </source>
</evidence>